<name>A0A2K3LTZ1_TRIPR</name>
<dbReference type="Proteomes" id="UP000236291">
    <property type="component" value="Unassembled WGS sequence"/>
</dbReference>
<accession>A0A2K3LTZ1</accession>
<organism evidence="1 2">
    <name type="scientific">Trifolium pratense</name>
    <name type="common">Red clover</name>
    <dbReference type="NCBI Taxonomy" id="57577"/>
    <lineage>
        <taxon>Eukaryota</taxon>
        <taxon>Viridiplantae</taxon>
        <taxon>Streptophyta</taxon>
        <taxon>Embryophyta</taxon>
        <taxon>Tracheophyta</taxon>
        <taxon>Spermatophyta</taxon>
        <taxon>Magnoliopsida</taxon>
        <taxon>eudicotyledons</taxon>
        <taxon>Gunneridae</taxon>
        <taxon>Pentapetalae</taxon>
        <taxon>rosids</taxon>
        <taxon>fabids</taxon>
        <taxon>Fabales</taxon>
        <taxon>Fabaceae</taxon>
        <taxon>Papilionoideae</taxon>
        <taxon>50 kb inversion clade</taxon>
        <taxon>NPAAA clade</taxon>
        <taxon>Hologalegina</taxon>
        <taxon>IRL clade</taxon>
        <taxon>Trifolieae</taxon>
        <taxon>Trifolium</taxon>
    </lineage>
</organism>
<gene>
    <name evidence="1" type="ORF">L195_g038005</name>
</gene>
<dbReference type="AlphaFoldDB" id="A0A2K3LTZ1"/>
<proteinExistence type="predicted"/>
<reference evidence="1 2" key="1">
    <citation type="journal article" date="2014" name="Am. J. Bot.">
        <title>Genome assembly and annotation for red clover (Trifolium pratense; Fabaceae).</title>
        <authorList>
            <person name="Istvanek J."/>
            <person name="Jaros M."/>
            <person name="Krenek A."/>
            <person name="Repkova J."/>
        </authorList>
    </citation>
    <scope>NUCLEOTIDE SEQUENCE [LARGE SCALE GENOMIC DNA]</scope>
    <source>
        <strain evidence="2">cv. Tatra</strain>
        <tissue evidence="1">Young leaves</tissue>
    </source>
</reference>
<evidence type="ECO:0000313" key="1">
    <source>
        <dbReference type="EMBL" id="PNX81979.1"/>
    </source>
</evidence>
<comment type="caution">
    <text evidence="1">The sequence shown here is derived from an EMBL/GenBank/DDBJ whole genome shotgun (WGS) entry which is preliminary data.</text>
</comment>
<sequence length="40" mass="4329">MHAYALILKVPFSTIPELIIIAGYTRSTGGTIQLCPLKVV</sequence>
<protein>
    <submittedName>
        <fullName evidence="1">Uncharacterized protein</fullName>
    </submittedName>
</protein>
<dbReference type="EMBL" id="ASHM01041031">
    <property type="protein sequence ID" value="PNX81979.1"/>
    <property type="molecule type" value="Genomic_DNA"/>
</dbReference>
<reference evidence="1 2" key="2">
    <citation type="journal article" date="2017" name="Front. Plant Sci.">
        <title>Gene Classification and Mining of Molecular Markers Useful in Red Clover (Trifolium pratense) Breeding.</title>
        <authorList>
            <person name="Istvanek J."/>
            <person name="Dluhosova J."/>
            <person name="Dluhos P."/>
            <person name="Patkova L."/>
            <person name="Nedelnik J."/>
            <person name="Repkova J."/>
        </authorList>
    </citation>
    <scope>NUCLEOTIDE SEQUENCE [LARGE SCALE GENOMIC DNA]</scope>
    <source>
        <strain evidence="2">cv. Tatra</strain>
        <tissue evidence="1">Young leaves</tissue>
    </source>
</reference>
<evidence type="ECO:0000313" key="2">
    <source>
        <dbReference type="Proteomes" id="UP000236291"/>
    </source>
</evidence>